<organism evidence="2 3">
    <name type="scientific">Salegentibacter echinorum</name>
    <dbReference type="NCBI Taxonomy" id="1073325"/>
    <lineage>
        <taxon>Bacteria</taxon>
        <taxon>Pseudomonadati</taxon>
        <taxon>Bacteroidota</taxon>
        <taxon>Flavobacteriia</taxon>
        <taxon>Flavobacteriales</taxon>
        <taxon>Flavobacteriaceae</taxon>
        <taxon>Salegentibacter</taxon>
    </lineage>
</organism>
<dbReference type="EMBL" id="FQVT01000011">
    <property type="protein sequence ID" value="SHG40867.1"/>
    <property type="molecule type" value="Genomic_DNA"/>
</dbReference>
<keyword evidence="3" id="KW-1185">Reference proteome</keyword>
<keyword evidence="1" id="KW-0472">Membrane</keyword>
<keyword evidence="1" id="KW-0812">Transmembrane</keyword>
<dbReference type="Proteomes" id="UP000183945">
    <property type="component" value="Unassembled WGS sequence"/>
</dbReference>
<reference evidence="3" key="1">
    <citation type="submission" date="2016-11" db="EMBL/GenBank/DDBJ databases">
        <authorList>
            <person name="Varghese N."/>
            <person name="Submissions S."/>
        </authorList>
    </citation>
    <scope>NUCLEOTIDE SEQUENCE [LARGE SCALE GENOMIC DNA]</scope>
    <source>
        <strain evidence="3">DSM 24579</strain>
    </source>
</reference>
<dbReference type="RefSeq" id="WP_072880695.1">
    <property type="nucleotide sequence ID" value="NZ_FQVT01000011.1"/>
</dbReference>
<dbReference type="AlphaFoldDB" id="A0A1M5JJY1"/>
<protein>
    <submittedName>
        <fullName evidence="2">Uncharacterized protein</fullName>
    </submittedName>
</protein>
<dbReference type="OrthoDB" id="678322at2"/>
<evidence type="ECO:0000313" key="3">
    <source>
        <dbReference type="Proteomes" id="UP000183945"/>
    </source>
</evidence>
<proteinExistence type="predicted"/>
<evidence type="ECO:0000313" key="2">
    <source>
        <dbReference type="EMBL" id="SHG40867.1"/>
    </source>
</evidence>
<name>A0A1M5JJY1_SALEC</name>
<keyword evidence="1" id="KW-1133">Transmembrane helix</keyword>
<accession>A0A1M5JJY1</accession>
<sequence>MKRNIILFVALFITGFRTFACEVCENNQPEPLKGITHGQGPTGTLDYIIIGIASVIVLVALFLSIKFLVKPREGNPDHIKNIVLDEN</sequence>
<feature type="transmembrane region" description="Helical" evidence="1">
    <location>
        <begin position="44"/>
        <end position="65"/>
    </location>
</feature>
<gene>
    <name evidence="2" type="ORF">SAMN05444483_11148</name>
</gene>
<dbReference type="STRING" id="1073325.SAMN05444483_11148"/>
<evidence type="ECO:0000256" key="1">
    <source>
        <dbReference type="SAM" id="Phobius"/>
    </source>
</evidence>